<keyword evidence="2" id="KW-1185">Reference proteome</keyword>
<evidence type="ECO:0000313" key="2">
    <source>
        <dbReference type="Proteomes" id="UP001066276"/>
    </source>
</evidence>
<gene>
    <name evidence="1" type="ORF">NDU88_002617</name>
</gene>
<dbReference type="EMBL" id="JANPWB010000015">
    <property type="protein sequence ID" value="KAJ1089466.1"/>
    <property type="molecule type" value="Genomic_DNA"/>
</dbReference>
<evidence type="ECO:0000313" key="1">
    <source>
        <dbReference type="EMBL" id="KAJ1089466.1"/>
    </source>
</evidence>
<sequence length="145" mass="15633">MAPPSDYCIDTLACGLEPAAALGKAPWAQEALASLVLRSRSKDKAQDGVRQKSKYDQILDAIPDLTKHLVLDKRTFVEKAISLVVKGCKGLFELSLPNRATYKGHGGMEAFFSLCKDSSNQAGPSSCGPQERGRQDVVGLDQLIL</sequence>
<accession>A0AAV7LCU3</accession>
<proteinExistence type="predicted"/>
<name>A0AAV7LCU3_PLEWA</name>
<reference evidence="1" key="1">
    <citation type="journal article" date="2022" name="bioRxiv">
        <title>Sequencing and chromosome-scale assembly of the giantPleurodeles waltlgenome.</title>
        <authorList>
            <person name="Brown T."/>
            <person name="Elewa A."/>
            <person name="Iarovenko S."/>
            <person name="Subramanian E."/>
            <person name="Araus A.J."/>
            <person name="Petzold A."/>
            <person name="Susuki M."/>
            <person name="Suzuki K.-i.T."/>
            <person name="Hayashi T."/>
            <person name="Toyoda A."/>
            <person name="Oliveira C."/>
            <person name="Osipova E."/>
            <person name="Leigh N.D."/>
            <person name="Simon A."/>
            <person name="Yun M.H."/>
        </authorList>
    </citation>
    <scope>NUCLEOTIDE SEQUENCE</scope>
    <source>
        <strain evidence="1">20211129_DDA</strain>
        <tissue evidence="1">Liver</tissue>
    </source>
</reference>
<dbReference type="Proteomes" id="UP001066276">
    <property type="component" value="Chromosome 11"/>
</dbReference>
<comment type="caution">
    <text evidence="1">The sequence shown here is derived from an EMBL/GenBank/DDBJ whole genome shotgun (WGS) entry which is preliminary data.</text>
</comment>
<dbReference type="AlphaFoldDB" id="A0AAV7LCU3"/>
<protein>
    <submittedName>
        <fullName evidence="1">Uncharacterized protein</fullName>
    </submittedName>
</protein>
<organism evidence="1 2">
    <name type="scientific">Pleurodeles waltl</name>
    <name type="common">Iberian ribbed newt</name>
    <dbReference type="NCBI Taxonomy" id="8319"/>
    <lineage>
        <taxon>Eukaryota</taxon>
        <taxon>Metazoa</taxon>
        <taxon>Chordata</taxon>
        <taxon>Craniata</taxon>
        <taxon>Vertebrata</taxon>
        <taxon>Euteleostomi</taxon>
        <taxon>Amphibia</taxon>
        <taxon>Batrachia</taxon>
        <taxon>Caudata</taxon>
        <taxon>Salamandroidea</taxon>
        <taxon>Salamandridae</taxon>
        <taxon>Pleurodelinae</taxon>
        <taxon>Pleurodeles</taxon>
    </lineage>
</organism>